<dbReference type="Proteomes" id="UP000019488">
    <property type="component" value="Unassembled WGS sequence"/>
</dbReference>
<dbReference type="STRING" id="1423743.FD41_GL002325"/>
<evidence type="ECO:0000313" key="2">
    <source>
        <dbReference type="EMBL" id="GAF35306.1"/>
    </source>
</evidence>
<reference evidence="3 5" key="2">
    <citation type="journal article" date="2015" name="Genome Announc.">
        <title>Expanding the biotechnology potential of lactobacilli through comparative genomics of 213 strains and associated genera.</title>
        <authorList>
            <person name="Sun Z."/>
            <person name="Harris H.M."/>
            <person name="McCann A."/>
            <person name="Guo C."/>
            <person name="Argimon S."/>
            <person name="Zhang W."/>
            <person name="Yang X."/>
            <person name="Jeffery I.B."/>
            <person name="Cooney J.C."/>
            <person name="Kagawa T.F."/>
            <person name="Liu W."/>
            <person name="Song Y."/>
            <person name="Salvetti E."/>
            <person name="Wrobel A."/>
            <person name="Rasinkangas P."/>
            <person name="Parkhill J."/>
            <person name="Rea M.C."/>
            <person name="O'Sullivan O."/>
            <person name="Ritari J."/>
            <person name="Douillard F.P."/>
            <person name="Paul Ross R."/>
            <person name="Yang R."/>
            <person name="Briner A.E."/>
            <person name="Felis G.E."/>
            <person name="de Vos W.M."/>
            <person name="Barrangou R."/>
            <person name="Klaenhammer T.R."/>
            <person name="Caufield P.W."/>
            <person name="Cui Y."/>
            <person name="Zhang H."/>
            <person name="O'Toole P.W."/>
        </authorList>
    </citation>
    <scope>NUCLEOTIDE SEQUENCE [LARGE SCALE GENOMIC DNA]</scope>
    <source>
        <strain evidence="3 5">DSM 18382</strain>
    </source>
</reference>
<sequence>MMAEQILLGAENIRQMAWGAVNGCEAASLLMGLHFKCRALNLSYGQFLKTMPINQAGNPYRGFGGSPFKNQSGKFEAIFVRPLLNWGRQYGRLIDLSGAAPAWLYAEVAKHNPVVTYVTVHFEAPDWEIYPFGRVPVNNHAVLLDGFSDQKVHVSDPIDGKYWLAKEKFEAIYNTRRMAVAVIN</sequence>
<accession>X0PG30</accession>
<proteinExistence type="predicted"/>
<evidence type="ECO:0000313" key="4">
    <source>
        <dbReference type="Proteomes" id="UP000019488"/>
    </source>
</evidence>
<dbReference type="EMBL" id="BAKI01000001">
    <property type="protein sequence ID" value="GAF35306.1"/>
    <property type="molecule type" value="Genomic_DNA"/>
</dbReference>
<dbReference type="PATRIC" id="fig|1423743.5.peg.2386"/>
<dbReference type="Proteomes" id="UP000051966">
    <property type="component" value="Unassembled WGS sequence"/>
</dbReference>
<dbReference type="eggNOG" id="COG4990">
    <property type="taxonomic scope" value="Bacteria"/>
</dbReference>
<dbReference type="InterPro" id="IPR039564">
    <property type="entry name" value="Peptidase_C39-like"/>
</dbReference>
<reference evidence="2" key="1">
    <citation type="journal article" date="2014" name="Genome Announc.">
        <title>Draft Genome Sequences of Two Lactobacillus Strains, L. farraginis JCM 14108T and L. composti JCM 14202T, Isolated from Compost of Distilled Shochu Residue.</title>
        <authorList>
            <person name="Yuki M."/>
            <person name="Oshima K."/>
            <person name="Suda W."/>
            <person name="Kitahara M."/>
            <person name="Kitamura K."/>
            <person name="Iida T."/>
            <person name="Hattori M."/>
            <person name="Ohkuma M."/>
        </authorList>
    </citation>
    <scope>NUCLEOTIDE SEQUENCE [LARGE SCALE GENOMIC DNA]</scope>
    <source>
        <strain evidence="2">JCM 14108</strain>
    </source>
</reference>
<evidence type="ECO:0000313" key="3">
    <source>
        <dbReference type="EMBL" id="KRM10139.1"/>
    </source>
</evidence>
<name>X0PG30_9LACO</name>
<comment type="caution">
    <text evidence="2">The sequence shown here is derived from an EMBL/GenBank/DDBJ whole genome shotgun (WGS) entry which is preliminary data.</text>
</comment>
<dbReference type="PANTHER" id="PTHR37806:SF1">
    <property type="entry name" value="PEPTIDASE C39-LIKE DOMAIN-CONTAINING PROTEIN"/>
    <property type="match status" value="1"/>
</dbReference>
<organism evidence="2 4">
    <name type="scientific">Lentilactobacillus farraginis DSM 18382 = JCM 14108</name>
    <dbReference type="NCBI Taxonomy" id="1423743"/>
    <lineage>
        <taxon>Bacteria</taxon>
        <taxon>Bacillati</taxon>
        <taxon>Bacillota</taxon>
        <taxon>Bacilli</taxon>
        <taxon>Lactobacillales</taxon>
        <taxon>Lactobacillaceae</taxon>
        <taxon>Lentilactobacillus</taxon>
    </lineage>
</organism>
<feature type="domain" description="Peptidase C39-like" evidence="1">
    <location>
        <begin position="13"/>
        <end position="157"/>
    </location>
</feature>
<dbReference type="EMBL" id="AZFY01000034">
    <property type="protein sequence ID" value="KRM10139.1"/>
    <property type="molecule type" value="Genomic_DNA"/>
</dbReference>
<protein>
    <recommendedName>
        <fullName evidence="1">Peptidase C39-like domain-containing protein</fullName>
    </recommendedName>
</protein>
<dbReference type="PANTHER" id="PTHR37806">
    <property type="entry name" value="LMO0724 PROTEIN"/>
    <property type="match status" value="1"/>
</dbReference>
<evidence type="ECO:0000313" key="5">
    <source>
        <dbReference type="Proteomes" id="UP000051966"/>
    </source>
</evidence>
<keyword evidence="5" id="KW-1185">Reference proteome</keyword>
<gene>
    <name evidence="3" type="ORF">FD41_GL002325</name>
    <name evidence="2" type="ORF">JCM14108_185</name>
</gene>
<dbReference type="AlphaFoldDB" id="X0PG30"/>
<dbReference type="Pfam" id="PF13529">
    <property type="entry name" value="Peptidase_C39_2"/>
    <property type="match status" value="1"/>
</dbReference>
<dbReference type="Gene3D" id="3.90.70.10">
    <property type="entry name" value="Cysteine proteinases"/>
    <property type="match status" value="1"/>
</dbReference>
<evidence type="ECO:0000259" key="1">
    <source>
        <dbReference type="Pfam" id="PF13529"/>
    </source>
</evidence>